<keyword evidence="10" id="KW-0238">DNA-binding</keyword>
<organism evidence="10 11">
    <name type="scientific">Inmirania thermothiophila</name>
    <dbReference type="NCBI Taxonomy" id="1750597"/>
    <lineage>
        <taxon>Bacteria</taxon>
        <taxon>Pseudomonadati</taxon>
        <taxon>Pseudomonadota</taxon>
        <taxon>Gammaproteobacteria</taxon>
        <taxon>Chromatiales</taxon>
        <taxon>Ectothiorhodospiraceae</taxon>
        <taxon>Inmirania</taxon>
    </lineage>
</organism>
<feature type="domain" description="Siroheme decarboxylase AsnC-like ligand binding" evidence="8">
    <location>
        <begin position="68"/>
        <end position="154"/>
    </location>
</feature>
<dbReference type="Gene3D" id="3.30.70.3460">
    <property type="match status" value="1"/>
</dbReference>
<evidence type="ECO:0000259" key="8">
    <source>
        <dbReference type="Pfam" id="PF17805"/>
    </source>
</evidence>
<accession>A0A3N1XWE8</accession>
<dbReference type="InterPro" id="IPR053953">
    <property type="entry name" value="NirdL-like_HTH"/>
</dbReference>
<evidence type="ECO:0000256" key="5">
    <source>
        <dbReference type="ARBA" id="ARBA00023471"/>
    </source>
</evidence>
<evidence type="ECO:0000313" key="10">
    <source>
        <dbReference type="EMBL" id="ROR29522.1"/>
    </source>
</evidence>
<dbReference type="InterPro" id="IPR036390">
    <property type="entry name" value="WH_DNA-bd_sf"/>
</dbReference>
<dbReference type="AlphaFoldDB" id="A0A3N1XWE8"/>
<evidence type="ECO:0000256" key="4">
    <source>
        <dbReference type="ARBA" id="ARBA00023465"/>
    </source>
</evidence>
<evidence type="ECO:0000256" key="6">
    <source>
        <dbReference type="ARBA" id="ARBA00045291"/>
    </source>
</evidence>
<evidence type="ECO:0000313" key="11">
    <source>
        <dbReference type="Proteomes" id="UP000276634"/>
    </source>
</evidence>
<dbReference type="PANTHER" id="PTHR43413:SF1">
    <property type="entry name" value="SIROHEME DECARBOXYLASE NIRL SUBUNIT"/>
    <property type="match status" value="1"/>
</dbReference>
<evidence type="ECO:0000259" key="9">
    <source>
        <dbReference type="Pfam" id="PF22451"/>
    </source>
</evidence>
<comment type="catalytic activity">
    <reaction evidence="7">
        <text>siroheme + 2 H(+) = 12,18-didecarboxysiroheme + 2 CO2</text>
        <dbReference type="Rhea" id="RHEA:19093"/>
        <dbReference type="ChEBI" id="CHEBI:15378"/>
        <dbReference type="ChEBI" id="CHEBI:16526"/>
        <dbReference type="ChEBI" id="CHEBI:60052"/>
        <dbReference type="ChEBI" id="CHEBI:140497"/>
        <dbReference type="EC" id="4.1.1.111"/>
    </reaction>
</comment>
<protein>
    <recommendedName>
        <fullName evidence="5">siroheme decarboxylase</fullName>
        <ecNumber evidence="5">4.1.1.111</ecNumber>
    </recommendedName>
</protein>
<dbReference type="Pfam" id="PF22451">
    <property type="entry name" value="NirdL-like_HTH"/>
    <property type="match status" value="1"/>
</dbReference>
<dbReference type="SUPFAM" id="SSF46785">
    <property type="entry name" value="Winged helix' DNA-binding domain"/>
    <property type="match status" value="1"/>
</dbReference>
<evidence type="ECO:0000256" key="7">
    <source>
        <dbReference type="ARBA" id="ARBA00048470"/>
    </source>
</evidence>
<dbReference type="InterPro" id="IPR050684">
    <property type="entry name" value="HTH-Siroheme_Decarb"/>
</dbReference>
<name>A0A3N1XWE8_9GAMM</name>
<dbReference type="RefSeq" id="WP_123401941.1">
    <property type="nucleotide sequence ID" value="NZ_RJVI01000003.1"/>
</dbReference>
<proteinExistence type="inferred from homology"/>
<dbReference type="Proteomes" id="UP000276634">
    <property type="component" value="Unassembled WGS sequence"/>
</dbReference>
<dbReference type="OrthoDB" id="5568033at2"/>
<dbReference type="EC" id="4.1.1.111" evidence="5"/>
<evidence type="ECO:0000256" key="2">
    <source>
        <dbReference type="ARBA" id="ARBA00023444"/>
    </source>
</evidence>
<dbReference type="EMBL" id="RJVI01000003">
    <property type="protein sequence ID" value="ROR29522.1"/>
    <property type="molecule type" value="Genomic_DNA"/>
</dbReference>
<dbReference type="InterPro" id="IPR040523">
    <property type="entry name" value="AsnC_trans_reg2"/>
</dbReference>
<comment type="function">
    <text evidence="6">Involved in heme d1 biosynthesis. Catalyzes the decarboxylation of siroheme into didecarboxysiroheme.</text>
</comment>
<sequence>MDALTALDPRDRALLGAIQDGLPLVARPYRAVGERLGMDESEVILRLARLLRSGVIRRLGLVVRHHELGYRANAMVVWDVPDEEVDAAGARLAAEPAVHLCYRRRRHPRWPYNLYCMVHGRDREAVLAEIEAVTRRAGLAGRPRRVLFSRRRFKQRGARYVFEEPGHASA</sequence>
<reference evidence="10 11" key="1">
    <citation type="submission" date="2018-11" db="EMBL/GenBank/DDBJ databases">
        <title>Genomic Encyclopedia of Type Strains, Phase IV (KMG-IV): sequencing the most valuable type-strain genomes for metagenomic binning, comparative biology and taxonomic classification.</title>
        <authorList>
            <person name="Goeker M."/>
        </authorList>
    </citation>
    <scope>NUCLEOTIDE SEQUENCE [LARGE SCALE GENOMIC DNA]</scope>
    <source>
        <strain evidence="10 11">DSM 100275</strain>
    </source>
</reference>
<comment type="similarity">
    <text evidence="3">Belongs to the Ahb/Nir family.</text>
</comment>
<dbReference type="Pfam" id="PF17805">
    <property type="entry name" value="AsnC_trans_reg2"/>
    <property type="match status" value="1"/>
</dbReference>
<dbReference type="PANTHER" id="PTHR43413">
    <property type="entry name" value="TRANSCRIPTIONAL REGULATOR, ASNC FAMILY"/>
    <property type="match status" value="1"/>
</dbReference>
<dbReference type="GO" id="GO:0016829">
    <property type="term" value="F:lyase activity"/>
    <property type="evidence" value="ECO:0007669"/>
    <property type="project" value="UniProtKB-KW"/>
</dbReference>
<evidence type="ECO:0000256" key="3">
    <source>
        <dbReference type="ARBA" id="ARBA00023457"/>
    </source>
</evidence>
<comment type="caution">
    <text evidence="10">The sequence shown here is derived from an EMBL/GenBank/DDBJ whole genome shotgun (WGS) entry which is preliminary data.</text>
</comment>
<keyword evidence="11" id="KW-1185">Reference proteome</keyword>
<feature type="domain" description="Siroheme decarboxylase NirL-like HTH" evidence="9">
    <location>
        <begin position="11"/>
        <end position="57"/>
    </location>
</feature>
<gene>
    <name evidence="10" type="ORF">EDC57_2192</name>
</gene>
<evidence type="ECO:0000256" key="1">
    <source>
        <dbReference type="ARBA" id="ARBA00023239"/>
    </source>
</evidence>
<dbReference type="GO" id="GO:0003677">
    <property type="term" value="F:DNA binding"/>
    <property type="evidence" value="ECO:0007669"/>
    <property type="project" value="UniProtKB-KW"/>
</dbReference>
<comment type="subunit">
    <text evidence="4">Probably forms a complex composed of NirD, NirL, NirG and NirH. All proteins are required for the total conversion of siroheme to didecarboxysiroheme.</text>
</comment>
<keyword evidence="1" id="KW-0456">Lyase</keyword>
<comment type="pathway">
    <text evidence="2">Porphyrin-containing compound metabolism.</text>
</comment>